<sequence>MSMPGWYPDPAGGQGRFRYWNGSAWSNETTANPSDPAPSTGGGGGRSSGRDRTFLIIGAIAVVTVLIIAWFVFGNRTGGFGGNVPEDTNSSTPTVSGWDETSSPTPPPTTAASTIDCPITANKDQTRQSNDGRLRGGGISVQRIAGWDDYSMYLQWVSDLHTQEDFVRTGWMSNVAVGQLNYEDGFDSPQISARQSMECYASSGYYLNFTERIDLVDEATTISGHSAWHMRSEVRIASPDMPEIEGDVVDIYVVDIGQANRMGIFFSSVTIGDDARQRLVDDCIASLRVD</sequence>
<feature type="domain" description="DUF2510" evidence="3">
    <location>
        <begin position="4"/>
        <end position="37"/>
    </location>
</feature>
<feature type="region of interest" description="Disordered" evidence="1">
    <location>
        <begin position="27"/>
        <end position="48"/>
    </location>
</feature>
<evidence type="ECO:0000259" key="3">
    <source>
        <dbReference type="Pfam" id="PF10708"/>
    </source>
</evidence>
<dbReference type="Proteomes" id="UP001431656">
    <property type="component" value="Chromosome"/>
</dbReference>
<reference evidence="4" key="1">
    <citation type="journal article" date="2024" name="Int. J. Syst. Evol. Microbiol.">
        <title>Brooklawnia propionicigenes sp. nov., a facultatively anaerobic, propionate-producing bacterium isolated from a methanogenic reactor treating waste from cattle farms.</title>
        <authorList>
            <person name="Akita Y."/>
            <person name="Ueki A."/>
            <person name="Tonouchi A."/>
            <person name="Sugawara Y."/>
            <person name="Honma S."/>
            <person name="Kaku N."/>
            <person name="Ueki K."/>
        </authorList>
    </citation>
    <scope>NUCLEOTIDE SEQUENCE</scope>
    <source>
        <strain evidence="4">SH051</strain>
    </source>
</reference>
<evidence type="ECO:0000256" key="1">
    <source>
        <dbReference type="SAM" id="MobiDB-lite"/>
    </source>
</evidence>
<keyword evidence="2" id="KW-0812">Transmembrane</keyword>
<feature type="transmembrane region" description="Helical" evidence="2">
    <location>
        <begin position="54"/>
        <end position="73"/>
    </location>
</feature>
<gene>
    <name evidence="4" type="ORF">brsh051_06190</name>
</gene>
<evidence type="ECO:0000313" key="5">
    <source>
        <dbReference type="Proteomes" id="UP001431656"/>
    </source>
</evidence>
<dbReference type="KEGG" id="broo:brsh051_06190"/>
<organism evidence="4 5">
    <name type="scientific">Brooklawnia propionicigenes</name>
    <dbReference type="NCBI Taxonomy" id="3041175"/>
    <lineage>
        <taxon>Bacteria</taxon>
        <taxon>Bacillati</taxon>
        <taxon>Actinomycetota</taxon>
        <taxon>Actinomycetes</taxon>
        <taxon>Propionibacteriales</taxon>
        <taxon>Propionibacteriaceae</taxon>
        <taxon>Brooklawnia</taxon>
    </lineage>
</organism>
<protein>
    <recommendedName>
        <fullName evidence="3">DUF2510 domain-containing protein</fullName>
    </recommendedName>
</protein>
<dbReference type="InterPro" id="IPR018929">
    <property type="entry name" value="DUF2510"/>
</dbReference>
<evidence type="ECO:0000256" key="2">
    <source>
        <dbReference type="SAM" id="Phobius"/>
    </source>
</evidence>
<feature type="compositionally biased region" description="Polar residues" evidence="1">
    <location>
        <begin position="86"/>
        <end position="95"/>
    </location>
</feature>
<keyword evidence="5" id="KW-1185">Reference proteome</keyword>
<feature type="region of interest" description="Disordered" evidence="1">
    <location>
        <begin position="81"/>
        <end position="115"/>
    </location>
</feature>
<evidence type="ECO:0000313" key="4">
    <source>
        <dbReference type="EMBL" id="BEH01338.1"/>
    </source>
</evidence>
<dbReference type="EMBL" id="AP028056">
    <property type="protein sequence ID" value="BEH01338.1"/>
    <property type="molecule type" value="Genomic_DNA"/>
</dbReference>
<keyword evidence="2" id="KW-0472">Membrane</keyword>
<dbReference type="Pfam" id="PF10708">
    <property type="entry name" value="DUF2510"/>
    <property type="match status" value="1"/>
</dbReference>
<keyword evidence="2" id="KW-1133">Transmembrane helix</keyword>
<dbReference type="AlphaFoldDB" id="A0AAN0K635"/>
<dbReference type="RefSeq" id="WP_286267470.1">
    <property type="nucleotide sequence ID" value="NZ_AP028056.1"/>
</dbReference>
<name>A0AAN0K635_9ACTN</name>
<proteinExistence type="predicted"/>
<accession>A0AAN0K635</accession>